<dbReference type="EMBL" id="QTSX02001475">
    <property type="protein sequence ID" value="KAJ9081461.1"/>
    <property type="molecule type" value="Genomic_DNA"/>
</dbReference>
<evidence type="ECO:0000313" key="2">
    <source>
        <dbReference type="Proteomes" id="UP001165960"/>
    </source>
</evidence>
<keyword evidence="2" id="KW-1185">Reference proteome</keyword>
<proteinExistence type="predicted"/>
<reference evidence="1" key="1">
    <citation type="submission" date="2022-04" db="EMBL/GenBank/DDBJ databases">
        <title>Genome of the entomopathogenic fungus Entomophthora muscae.</title>
        <authorList>
            <person name="Elya C."/>
            <person name="Lovett B.R."/>
            <person name="Lee E."/>
            <person name="Macias A.M."/>
            <person name="Hajek A.E."/>
            <person name="De Bivort B.L."/>
            <person name="Kasson M.T."/>
            <person name="De Fine Licht H.H."/>
            <person name="Stajich J.E."/>
        </authorList>
    </citation>
    <scope>NUCLEOTIDE SEQUENCE</scope>
    <source>
        <strain evidence="1">Berkeley</strain>
    </source>
</reference>
<protein>
    <submittedName>
        <fullName evidence="1">Uncharacterized protein</fullName>
    </submittedName>
</protein>
<name>A0ACC2U4H5_9FUNG</name>
<organism evidence="1 2">
    <name type="scientific">Entomophthora muscae</name>
    <dbReference type="NCBI Taxonomy" id="34485"/>
    <lineage>
        <taxon>Eukaryota</taxon>
        <taxon>Fungi</taxon>
        <taxon>Fungi incertae sedis</taxon>
        <taxon>Zoopagomycota</taxon>
        <taxon>Entomophthoromycotina</taxon>
        <taxon>Entomophthoromycetes</taxon>
        <taxon>Entomophthorales</taxon>
        <taxon>Entomophthoraceae</taxon>
        <taxon>Entomophthora</taxon>
    </lineage>
</organism>
<gene>
    <name evidence="1" type="ORF">DSO57_1014351</name>
</gene>
<comment type="caution">
    <text evidence="1">The sequence shown here is derived from an EMBL/GenBank/DDBJ whole genome shotgun (WGS) entry which is preliminary data.</text>
</comment>
<accession>A0ACC2U4H5</accession>
<sequence>MDLPSFIWTEAFENLIHKIQGRFRLVNKRWNAILVPLVFQSINVSGKYPERAVAAAKKYSINVRFLSVYKVYICAYELIPCCTHITHLYFEYKNSKTLNYLLALGETLPRIKQLTLVHFPISSYVSLEKVTRKVLSLDLIVKPRKGKKLKKEIGSLVCPLIKSLGIECEQLVWDKKFFLFLLSNYPTLEKLYSNFSCNIEEVDHFTYNVLSCKFLHLGFKDIRHPFHMELFLKDTKASLPPQDVQKAHELQAANLFDFQFKKSYQSLPISFKDPHTVKLHVIDEKKLNQLLANLTEVKRLRIDLYDAHEHFVPFYRTFKAQNVFLDWSNNDIWFWLANCFPNLTDLYIVFPNEFPEDELNPCILKSVKRICLMDELNTCLWRKLISNSPNLTQVLISDESQVTELAKDFPSIFFGLSSQYIKFNYDLEEDFYAMCSSEFESTEEDSDPEFE</sequence>
<evidence type="ECO:0000313" key="1">
    <source>
        <dbReference type="EMBL" id="KAJ9081461.1"/>
    </source>
</evidence>
<dbReference type="Proteomes" id="UP001165960">
    <property type="component" value="Unassembled WGS sequence"/>
</dbReference>